<dbReference type="CDD" id="cd06170">
    <property type="entry name" value="LuxR_C_like"/>
    <property type="match status" value="1"/>
</dbReference>
<dbReference type="Gene3D" id="3.40.50.2300">
    <property type="match status" value="1"/>
</dbReference>
<dbReference type="GO" id="GO:0006355">
    <property type="term" value="P:regulation of DNA-templated transcription"/>
    <property type="evidence" value="ECO:0007669"/>
    <property type="project" value="InterPro"/>
</dbReference>
<evidence type="ECO:0000313" key="6">
    <source>
        <dbReference type="Proteomes" id="UP000218810"/>
    </source>
</evidence>
<dbReference type="PANTHER" id="PTHR44688">
    <property type="entry name" value="DNA-BINDING TRANSCRIPTIONAL ACTIVATOR DEVR_DOSR"/>
    <property type="match status" value="1"/>
</dbReference>
<protein>
    <submittedName>
        <fullName evidence="5">Helix-turn-helix transcriptional regulator</fullName>
    </submittedName>
</protein>
<dbReference type="SUPFAM" id="SSF46894">
    <property type="entry name" value="C-terminal effector domain of the bipartite response regulators"/>
    <property type="match status" value="1"/>
</dbReference>
<reference evidence="6" key="1">
    <citation type="submission" date="2017-09" db="EMBL/GenBank/DDBJ databases">
        <authorList>
            <person name="Zhang Y."/>
            <person name="Huang X."/>
            <person name="Liu J."/>
            <person name="Lu L."/>
            <person name="Peng K."/>
        </authorList>
    </citation>
    <scope>NUCLEOTIDE SEQUENCE [LARGE SCALE GENOMIC DNA]</scope>
    <source>
        <strain evidence="6">S-XJ-1</strain>
    </source>
</reference>
<proteinExistence type="predicted"/>
<dbReference type="RefSeq" id="WP_095719061.1">
    <property type="nucleotide sequence ID" value="NZ_NTGA01000027.1"/>
</dbReference>
<sequence length="205" mass="21899">MSVRVSVENDFTVIIAGVHALLSPFCDRVEVMVNRPGSPGNAPVDVVLFDTFASPVDWQARCSAMTLDPMIGAVAVYSAVTDPRAIDDAFASGATGYLSKSLSGEQLVGSVERIAAGERVRLLGHDGEHRSAGMWPTGDVGLTPRESEMLALIAQGKSNEEIAAVCYLSINTVKTYIREAYRKIGVTTRPQAVAWAMRSGLAVTR</sequence>
<evidence type="ECO:0000313" key="5">
    <source>
        <dbReference type="EMBL" id="PAY22215.1"/>
    </source>
</evidence>
<keyword evidence="1" id="KW-0805">Transcription regulation</keyword>
<dbReference type="Pfam" id="PF00196">
    <property type="entry name" value="GerE"/>
    <property type="match status" value="1"/>
</dbReference>
<keyword evidence="3" id="KW-0804">Transcription</keyword>
<keyword evidence="2" id="KW-0238">DNA-binding</keyword>
<dbReference type="AlphaFoldDB" id="A0A2A2WM23"/>
<feature type="domain" description="HTH luxR-type" evidence="4">
    <location>
        <begin position="135"/>
        <end position="200"/>
    </location>
</feature>
<accession>A0A2A2WM23</accession>
<dbReference type="OrthoDB" id="9816529at2"/>
<dbReference type="InterPro" id="IPR011006">
    <property type="entry name" value="CheY-like_superfamily"/>
</dbReference>
<dbReference type="InterPro" id="IPR000792">
    <property type="entry name" value="Tscrpt_reg_LuxR_C"/>
</dbReference>
<dbReference type="InterPro" id="IPR016032">
    <property type="entry name" value="Sig_transdc_resp-reg_C-effctor"/>
</dbReference>
<organism evidence="5 6">
    <name type="scientific">Dietzia natronolimnaea</name>
    <dbReference type="NCBI Taxonomy" id="161920"/>
    <lineage>
        <taxon>Bacteria</taxon>
        <taxon>Bacillati</taxon>
        <taxon>Actinomycetota</taxon>
        <taxon>Actinomycetes</taxon>
        <taxon>Mycobacteriales</taxon>
        <taxon>Dietziaceae</taxon>
        <taxon>Dietzia</taxon>
    </lineage>
</organism>
<dbReference type="Proteomes" id="UP000218810">
    <property type="component" value="Unassembled WGS sequence"/>
</dbReference>
<dbReference type="GO" id="GO:0003677">
    <property type="term" value="F:DNA binding"/>
    <property type="evidence" value="ECO:0007669"/>
    <property type="project" value="UniProtKB-KW"/>
</dbReference>
<evidence type="ECO:0000256" key="2">
    <source>
        <dbReference type="ARBA" id="ARBA00023125"/>
    </source>
</evidence>
<evidence type="ECO:0000256" key="1">
    <source>
        <dbReference type="ARBA" id="ARBA00023015"/>
    </source>
</evidence>
<name>A0A2A2WM23_9ACTN</name>
<gene>
    <name evidence="5" type="ORF">CEY15_14675</name>
</gene>
<keyword evidence="6" id="KW-1185">Reference proteome</keyword>
<dbReference type="Gene3D" id="1.10.10.10">
    <property type="entry name" value="Winged helix-like DNA-binding domain superfamily/Winged helix DNA-binding domain"/>
    <property type="match status" value="1"/>
</dbReference>
<dbReference type="EMBL" id="NTGA01000027">
    <property type="protein sequence ID" value="PAY22215.1"/>
    <property type="molecule type" value="Genomic_DNA"/>
</dbReference>
<dbReference type="InterPro" id="IPR036388">
    <property type="entry name" value="WH-like_DNA-bd_sf"/>
</dbReference>
<dbReference type="SMART" id="SM00421">
    <property type="entry name" value="HTH_LUXR"/>
    <property type="match status" value="1"/>
</dbReference>
<evidence type="ECO:0000259" key="4">
    <source>
        <dbReference type="PROSITE" id="PS50043"/>
    </source>
</evidence>
<dbReference type="PANTHER" id="PTHR44688:SF16">
    <property type="entry name" value="DNA-BINDING TRANSCRIPTIONAL ACTIVATOR DEVR_DOSR"/>
    <property type="match status" value="1"/>
</dbReference>
<dbReference type="PROSITE" id="PS50043">
    <property type="entry name" value="HTH_LUXR_2"/>
    <property type="match status" value="1"/>
</dbReference>
<dbReference type="PRINTS" id="PR00038">
    <property type="entry name" value="HTHLUXR"/>
</dbReference>
<comment type="caution">
    <text evidence="5">The sequence shown here is derived from an EMBL/GenBank/DDBJ whole genome shotgun (WGS) entry which is preliminary data.</text>
</comment>
<evidence type="ECO:0000256" key="3">
    <source>
        <dbReference type="ARBA" id="ARBA00023163"/>
    </source>
</evidence>
<dbReference type="SUPFAM" id="SSF52172">
    <property type="entry name" value="CheY-like"/>
    <property type="match status" value="1"/>
</dbReference>